<dbReference type="NCBIfam" id="TIGR01549">
    <property type="entry name" value="HAD-SF-IA-v1"/>
    <property type="match status" value="1"/>
</dbReference>
<name>A0ABU9MVF7_9GAMM</name>
<dbReference type="Gene3D" id="1.10.150.240">
    <property type="entry name" value="Putative phosphatase, domain 2"/>
    <property type="match status" value="1"/>
</dbReference>
<gene>
    <name evidence="5" type="ORF">WCN91_06210</name>
</gene>
<dbReference type="InterPro" id="IPR023214">
    <property type="entry name" value="HAD_sf"/>
</dbReference>
<proteinExistence type="inferred from homology"/>
<protein>
    <recommendedName>
        <fullName evidence="4">phosphoglycolate phosphatase</fullName>
        <ecNumber evidence="4">3.1.3.18</ecNumber>
    </recommendedName>
</protein>
<dbReference type="InterPro" id="IPR036412">
    <property type="entry name" value="HAD-like_sf"/>
</dbReference>
<dbReference type="SFLD" id="SFLDG01135">
    <property type="entry name" value="C1.5.6:_HAD__Beta-PGM__Phospha"/>
    <property type="match status" value="1"/>
</dbReference>
<dbReference type="SUPFAM" id="SSF56784">
    <property type="entry name" value="HAD-like"/>
    <property type="match status" value="1"/>
</dbReference>
<dbReference type="Proteomes" id="UP001447008">
    <property type="component" value="Unassembled WGS sequence"/>
</dbReference>
<sequence length="220" mass="23877">MKYQALIFDLDGTLVDSVPDMYIAVNLMLTDLARPVISHAMVSQFVGNGIEQLVVRALSGDMEPNPLLTEQEISRANALFCQHYLAVLGQYSQLYPHVETVLAAFAATPKALVTNKARRFTEALLAKLGIASHFQVIVCGDDGAKKPSPEPLLKACQQLGVEPAQALMIGDSKSDLLAAQAAAMDALALSGGYHQGEDLRQYNPEYLCDQFLDIITAINR</sequence>
<dbReference type="PANTHER" id="PTHR43434:SF1">
    <property type="entry name" value="PHOSPHOGLYCOLATE PHOSPHATASE"/>
    <property type="match status" value="1"/>
</dbReference>
<evidence type="ECO:0000256" key="4">
    <source>
        <dbReference type="ARBA" id="ARBA00013078"/>
    </source>
</evidence>
<evidence type="ECO:0000313" key="6">
    <source>
        <dbReference type="Proteomes" id="UP001447008"/>
    </source>
</evidence>
<dbReference type="SFLD" id="SFLDS00003">
    <property type="entry name" value="Haloacid_Dehalogenase"/>
    <property type="match status" value="1"/>
</dbReference>
<evidence type="ECO:0000313" key="5">
    <source>
        <dbReference type="EMBL" id="MEM0515020.1"/>
    </source>
</evidence>
<dbReference type="NCBIfam" id="TIGR01509">
    <property type="entry name" value="HAD-SF-IA-v3"/>
    <property type="match status" value="1"/>
</dbReference>
<dbReference type="EMBL" id="JBCGCU010000005">
    <property type="protein sequence ID" value="MEM0515020.1"/>
    <property type="molecule type" value="Genomic_DNA"/>
</dbReference>
<keyword evidence="6" id="KW-1185">Reference proteome</keyword>
<dbReference type="GO" id="GO:0016787">
    <property type="term" value="F:hydrolase activity"/>
    <property type="evidence" value="ECO:0007669"/>
    <property type="project" value="UniProtKB-KW"/>
</dbReference>
<dbReference type="RefSeq" id="WP_342677333.1">
    <property type="nucleotide sequence ID" value="NZ_JBCGCU010000005.1"/>
</dbReference>
<comment type="pathway">
    <text evidence="2">Organic acid metabolism; glycolate biosynthesis; glycolate from 2-phosphoglycolate: step 1/1.</text>
</comment>
<comment type="caution">
    <text evidence="5">The sequence shown here is derived from an EMBL/GenBank/DDBJ whole genome shotgun (WGS) entry which is preliminary data.</text>
</comment>
<dbReference type="InterPro" id="IPR006439">
    <property type="entry name" value="HAD-SF_hydro_IA"/>
</dbReference>
<evidence type="ECO:0000256" key="1">
    <source>
        <dbReference type="ARBA" id="ARBA00000830"/>
    </source>
</evidence>
<comment type="catalytic activity">
    <reaction evidence="1">
        <text>2-phosphoglycolate + H2O = glycolate + phosphate</text>
        <dbReference type="Rhea" id="RHEA:14369"/>
        <dbReference type="ChEBI" id="CHEBI:15377"/>
        <dbReference type="ChEBI" id="CHEBI:29805"/>
        <dbReference type="ChEBI" id="CHEBI:43474"/>
        <dbReference type="ChEBI" id="CHEBI:58033"/>
        <dbReference type="EC" id="3.1.3.18"/>
    </reaction>
</comment>
<organism evidence="5 6">
    <name type="scientific">Pseudoalteromonas qingdaonensis</name>
    <dbReference type="NCBI Taxonomy" id="3131913"/>
    <lineage>
        <taxon>Bacteria</taxon>
        <taxon>Pseudomonadati</taxon>
        <taxon>Pseudomonadota</taxon>
        <taxon>Gammaproteobacteria</taxon>
        <taxon>Alteromonadales</taxon>
        <taxon>Pseudoalteromonadaceae</taxon>
        <taxon>Pseudoalteromonas</taxon>
    </lineage>
</organism>
<keyword evidence="5" id="KW-0378">Hydrolase</keyword>
<evidence type="ECO:0000256" key="3">
    <source>
        <dbReference type="ARBA" id="ARBA00006171"/>
    </source>
</evidence>
<dbReference type="SFLD" id="SFLDG01129">
    <property type="entry name" value="C1.5:_HAD__Beta-PGM__Phosphata"/>
    <property type="match status" value="1"/>
</dbReference>
<dbReference type="InterPro" id="IPR050155">
    <property type="entry name" value="HAD-like_hydrolase_sf"/>
</dbReference>
<dbReference type="EC" id="3.1.3.18" evidence="4"/>
<dbReference type="Gene3D" id="3.40.50.1000">
    <property type="entry name" value="HAD superfamily/HAD-like"/>
    <property type="match status" value="1"/>
</dbReference>
<comment type="similarity">
    <text evidence="3">Belongs to the HAD-like hydrolase superfamily. CbbY/CbbZ/Gph/YieH family.</text>
</comment>
<reference evidence="5 6" key="1">
    <citation type="submission" date="2024-03" db="EMBL/GenBank/DDBJ databases">
        <title>Pseudoalteromonas qingdaonensis sp. nov., isolated from the intestines of marine benthic organisms.</title>
        <authorList>
            <person name="Lin X."/>
            <person name="Fang S."/>
            <person name="Hu X."/>
        </authorList>
    </citation>
    <scope>NUCLEOTIDE SEQUENCE [LARGE SCALE GENOMIC DNA]</scope>
    <source>
        <strain evidence="5 6">YIC-827</strain>
    </source>
</reference>
<dbReference type="InterPro" id="IPR041492">
    <property type="entry name" value="HAD_2"/>
</dbReference>
<dbReference type="Pfam" id="PF13419">
    <property type="entry name" value="HAD_2"/>
    <property type="match status" value="1"/>
</dbReference>
<evidence type="ECO:0000256" key="2">
    <source>
        <dbReference type="ARBA" id="ARBA00004818"/>
    </source>
</evidence>
<accession>A0ABU9MVF7</accession>
<dbReference type="InterPro" id="IPR023198">
    <property type="entry name" value="PGP-like_dom2"/>
</dbReference>
<dbReference type="PANTHER" id="PTHR43434">
    <property type="entry name" value="PHOSPHOGLYCOLATE PHOSPHATASE"/>
    <property type="match status" value="1"/>
</dbReference>